<keyword evidence="8" id="KW-0963">Cytoplasm</keyword>
<dbReference type="Gene3D" id="3.10.310.10">
    <property type="entry name" value="Diaminopimelate Epimerase, Chain A, domain 1"/>
    <property type="match status" value="2"/>
</dbReference>
<accession>A0A2A4CPZ5</accession>
<evidence type="ECO:0000256" key="2">
    <source>
        <dbReference type="ARBA" id="ARBA00010219"/>
    </source>
</evidence>
<feature type="binding site" evidence="8">
    <location>
        <position position="195"/>
    </location>
    <ligand>
        <name>substrate</name>
    </ligand>
</feature>
<feature type="binding site" evidence="8">
    <location>
        <position position="24"/>
    </location>
    <ligand>
        <name>substrate</name>
    </ligand>
</feature>
<keyword evidence="4 8" id="KW-0028">Amino-acid biosynthesis</keyword>
<dbReference type="Pfam" id="PF01678">
    <property type="entry name" value="DAP_epimerase"/>
    <property type="match status" value="2"/>
</dbReference>
<feature type="binding site" evidence="8">
    <location>
        <position position="75"/>
    </location>
    <ligand>
        <name>substrate</name>
    </ligand>
</feature>
<feature type="binding site" evidence="8">
    <location>
        <position position="57"/>
    </location>
    <ligand>
        <name>substrate</name>
    </ligand>
</feature>
<dbReference type="PROSITE" id="PS01326">
    <property type="entry name" value="DAP_EPIMERASE"/>
    <property type="match status" value="1"/>
</dbReference>
<comment type="caution">
    <text evidence="8">Lacks conserved residue(s) required for the propagation of feature annotation.</text>
</comment>
<feature type="binding site" evidence="8">
    <location>
        <begin position="213"/>
        <end position="214"/>
    </location>
    <ligand>
        <name>substrate</name>
    </ligand>
</feature>
<sequence>MRAMNTNARQSAGLPFMKMHGLGNDFVIIDERETGPVVTESLARAMGDRHRGVGFDQLAVIRSHPEADIELLFWNSDGSMSAACGNATRCVAGHEFACNPGKETLSIVTERGQLQAWNAGGGLIRVNMGAPLLDWADVPLAHAMDTLELPIDGAPTATGMGNPHCTYFVDDIEAADLCAIGAATEHHPLFPQRTNVQLAQMIGSNRLRVRVWERGVGVTEASGSSSCASAVAAIRRGLATGRIEVVLDGGSLFIDWTEDGVLMEGPWAHVFDGIWRGTE</sequence>
<evidence type="ECO:0000256" key="9">
    <source>
        <dbReference type="PROSITE-ProRule" id="PRU10125"/>
    </source>
</evidence>
<dbReference type="PANTHER" id="PTHR31689:SF0">
    <property type="entry name" value="DIAMINOPIMELATE EPIMERASE"/>
    <property type="match status" value="1"/>
</dbReference>
<evidence type="ECO:0000256" key="4">
    <source>
        <dbReference type="ARBA" id="ARBA00022605"/>
    </source>
</evidence>
<gene>
    <name evidence="8" type="primary">dapF</name>
    <name evidence="10" type="ORF">CLN94_08130</name>
</gene>
<keyword evidence="6 8" id="KW-0413">Isomerase</keyword>
<comment type="subcellular location">
    <subcellularLocation>
        <location evidence="8">Cytoplasm</location>
    </subcellularLocation>
</comment>
<evidence type="ECO:0000256" key="8">
    <source>
        <dbReference type="HAMAP-Rule" id="MF_00197"/>
    </source>
</evidence>
<dbReference type="RefSeq" id="WP_096433029.1">
    <property type="nucleotide sequence ID" value="NZ_NTJD01000005.1"/>
</dbReference>
<dbReference type="PANTHER" id="PTHR31689">
    <property type="entry name" value="DIAMINOPIMELATE EPIMERASE, CHLOROPLASTIC"/>
    <property type="match status" value="1"/>
</dbReference>
<evidence type="ECO:0000256" key="5">
    <source>
        <dbReference type="ARBA" id="ARBA00023154"/>
    </source>
</evidence>
<dbReference type="AlphaFoldDB" id="A0A2A4CPZ5"/>
<evidence type="ECO:0000256" key="3">
    <source>
        <dbReference type="ARBA" id="ARBA00013080"/>
    </source>
</evidence>
<comment type="similarity">
    <text evidence="2 8">Belongs to the diaminopimelate epimerase family.</text>
</comment>
<dbReference type="InterPro" id="IPR018510">
    <property type="entry name" value="DAP_epimerase_AS"/>
</dbReference>
<evidence type="ECO:0000313" key="10">
    <source>
        <dbReference type="EMBL" id="PCD76557.1"/>
    </source>
</evidence>
<comment type="catalytic activity">
    <reaction evidence="7 8">
        <text>(2S,6S)-2,6-diaminopimelate = meso-2,6-diaminopimelate</text>
        <dbReference type="Rhea" id="RHEA:15393"/>
        <dbReference type="ChEBI" id="CHEBI:57609"/>
        <dbReference type="ChEBI" id="CHEBI:57791"/>
        <dbReference type="EC" id="5.1.1.7"/>
    </reaction>
</comment>
<feature type="site" description="Could be important to modulate the pK values of the two catalytic cysteine residues" evidence="8">
    <location>
        <position position="164"/>
    </location>
</feature>
<feature type="active site" description="Proton donor" evidence="8">
    <location>
        <position position="84"/>
    </location>
</feature>
<evidence type="ECO:0000256" key="1">
    <source>
        <dbReference type="ARBA" id="ARBA00005196"/>
    </source>
</evidence>
<dbReference type="OrthoDB" id="9805408at2"/>
<dbReference type="EMBL" id="NTJD01000005">
    <property type="protein sequence ID" value="PCD76557.1"/>
    <property type="molecule type" value="Genomic_DNA"/>
</dbReference>
<dbReference type="InterPro" id="IPR001653">
    <property type="entry name" value="DAP_epimerase_DapF"/>
</dbReference>
<dbReference type="GO" id="GO:0009089">
    <property type="term" value="P:lysine biosynthetic process via diaminopimelate"/>
    <property type="evidence" value="ECO:0007669"/>
    <property type="project" value="UniProtKB-UniRule"/>
</dbReference>
<feature type="binding site" evidence="8">
    <location>
        <begin position="223"/>
        <end position="224"/>
    </location>
    <ligand>
        <name>substrate</name>
    </ligand>
</feature>
<dbReference type="NCBIfam" id="TIGR00652">
    <property type="entry name" value="DapF"/>
    <property type="match status" value="1"/>
</dbReference>
<name>A0A2A4CPZ5_9RHOB</name>
<evidence type="ECO:0000256" key="6">
    <source>
        <dbReference type="ARBA" id="ARBA00023235"/>
    </source>
</evidence>
<feature type="site" description="Could be important to modulate the pK values of the two catalytic cysteine residues" evidence="8">
    <location>
        <position position="213"/>
    </location>
</feature>
<dbReference type="EC" id="5.1.1.7" evidence="3 8"/>
<feature type="binding site" evidence="8">
    <location>
        <begin position="85"/>
        <end position="86"/>
    </location>
    <ligand>
        <name>substrate</name>
    </ligand>
</feature>
<feature type="active site" evidence="9">
    <location>
        <position position="84"/>
    </location>
</feature>
<dbReference type="HAMAP" id="MF_00197">
    <property type="entry name" value="DAP_epimerase"/>
    <property type="match status" value="1"/>
</dbReference>
<dbReference type="GO" id="GO:0005829">
    <property type="term" value="C:cytosol"/>
    <property type="evidence" value="ECO:0007669"/>
    <property type="project" value="TreeGrafter"/>
</dbReference>
<keyword evidence="5 8" id="KW-0457">Lysine biosynthesis</keyword>
<proteinExistence type="inferred from homology"/>
<evidence type="ECO:0000256" key="7">
    <source>
        <dbReference type="ARBA" id="ARBA00051712"/>
    </source>
</evidence>
<comment type="caution">
    <text evidence="10">The sequence shown here is derived from an EMBL/GenBank/DDBJ whole genome shotgun (WGS) entry which is preliminary data.</text>
</comment>
<feature type="binding site" evidence="8">
    <location>
        <position position="162"/>
    </location>
    <ligand>
        <name>substrate</name>
    </ligand>
</feature>
<keyword evidence="11" id="KW-1185">Reference proteome</keyword>
<dbReference type="Proteomes" id="UP000243507">
    <property type="component" value="Unassembled WGS sequence"/>
</dbReference>
<protein>
    <recommendedName>
        <fullName evidence="3 8">Diaminopimelate epimerase</fullName>
        <shortName evidence="8">DAP epimerase</shortName>
        <ecNumber evidence="3 8">5.1.1.7</ecNumber>
    </recommendedName>
    <alternativeName>
        <fullName evidence="8">PLP-independent amino acid racemase</fullName>
    </alternativeName>
</protein>
<organism evidence="10 11">
    <name type="scientific">Pseudothioclava arenosa</name>
    <dbReference type="NCBI Taxonomy" id="1795308"/>
    <lineage>
        <taxon>Bacteria</taxon>
        <taxon>Pseudomonadati</taxon>
        <taxon>Pseudomonadota</taxon>
        <taxon>Alphaproteobacteria</taxon>
        <taxon>Rhodobacterales</taxon>
        <taxon>Paracoccaceae</taxon>
        <taxon>Pseudothioclava</taxon>
    </lineage>
</organism>
<comment type="subunit">
    <text evidence="8">Homodimer.</text>
</comment>
<dbReference type="GO" id="GO:0008837">
    <property type="term" value="F:diaminopimelate epimerase activity"/>
    <property type="evidence" value="ECO:0007669"/>
    <property type="project" value="UniProtKB-UniRule"/>
</dbReference>
<comment type="pathway">
    <text evidence="1 8">Amino-acid biosynthesis; L-lysine biosynthesis via DAP pathway; DL-2,6-diaminopimelate from LL-2,6-diaminopimelate: step 1/1.</text>
</comment>
<comment type="function">
    <text evidence="8">Catalyzes the stereoinversion of LL-2,6-diaminopimelate (L,L-DAP) to meso-diaminopimelate (meso-DAP), a precursor of L-lysine and an essential component of the bacterial peptidoglycan.</text>
</comment>
<dbReference type="SUPFAM" id="SSF54506">
    <property type="entry name" value="Diaminopimelate epimerase-like"/>
    <property type="match status" value="2"/>
</dbReference>
<reference evidence="10 11" key="1">
    <citation type="submission" date="2017-09" db="EMBL/GenBank/DDBJ databases">
        <title>A multilocus sequence analysis scheme for characterization of bacteria in the genus Thioclava.</title>
        <authorList>
            <person name="Liu Y."/>
            <person name="Shao Z."/>
        </authorList>
    </citation>
    <scope>NUCLEOTIDE SEQUENCE [LARGE SCALE GENOMIC DNA]</scope>
    <source>
        <strain evidence="10 11">CAU 1312</strain>
    </source>
</reference>
<dbReference type="UniPathway" id="UPA00034">
    <property type="reaction ID" value="UER00025"/>
</dbReference>
<evidence type="ECO:0000313" key="11">
    <source>
        <dbReference type="Proteomes" id="UP000243507"/>
    </source>
</evidence>